<keyword evidence="1" id="KW-0812">Transmembrane</keyword>
<evidence type="ECO:0000313" key="3">
    <source>
        <dbReference type="Proteomes" id="UP000317332"/>
    </source>
</evidence>
<comment type="caution">
    <text evidence="2">The sequence shown here is derived from an EMBL/GenBank/DDBJ whole genome shotgun (WGS) entry which is preliminary data.</text>
</comment>
<feature type="transmembrane region" description="Helical" evidence="1">
    <location>
        <begin position="28"/>
        <end position="49"/>
    </location>
</feature>
<sequence length="251" mass="29149">MIKFFRKIRQKMIEESKVRKPASPAGKYLLYAIGEIVLVVIGILIALQINTWKETQKLRSIELETLTEIQQALIQDTIVLNANILVLKEKEQKAKALIHHIELKQPYSQDLDRLMMTVYYHRGYKTFNTAAFELLKERGFGIVKNPELRKAITNHYTTDLADINNILNRVESLNLLQAENIFKNFKIYGDGKSGYIRAYDYDALLENPKIFGPFYHFELIITTYQGNLSTFKSKTEQILNAVTTELEQRKD</sequence>
<keyword evidence="1" id="KW-1133">Transmembrane helix</keyword>
<name>A0A506PG52_9FLAO</name>
<evidence type="ECO:0000256" key="1">
    <source>
        <dbReference type="SAM" id="Phobius"/>
    </source>
</evidence>
<keyword evidence="1" id="KW-0472">Membrane</keyword>
<protein>
    <submittedName>
        <fullName evidence="2">Uncharacterized protein</fullName>
    </submittedName>
</protein>
<gene>
    <name evidence="2" type="ORF">FJ651_11015</name>
</gene>
<reference evidence="2 3" key="1">
    <citation type="submission" date="2019-06" db="EMBL/GenBank/DDBJ databases">
        <title>Flavobacteriaceae Paucihalobacterium erythroidium CWB-1, complete genome.</title>
        <authorList>
            <person name="Wu S."/>
        </authorList>
    </citation>
    <scope>NUCLEOTIDE SEQUENCE [LARGE SCALE GENOMIC DNA]</scope>
    <source>
        <strain evidence="2 3">CWB-1</strain>
    </source>
</reference>
<organism evidence="2 3">
    <name type="scientific">Paucihalobacter ruber</name>
    <dbReference type="NCBI Taxonomy" id="2567861"/>
    <lineage>
        <taxon>Bacteria</taxon>
        <taxon>Pseudomonadati</taxon>
        <taxon>Bacteroidota</taxon>
        <taxon>Flavobacteriia</taxon>
        <taxon>Flavobacteriales</taxon>
        <taxon>Flavobacteriaceae</taxon>
        <taxon>Paucihalobacter</taxon>
    </lineage>
</organism>
<dbReference type="OrthoDB" id="821805at2"/>
<keyword evidence="3" id="KW-1185">Reference proteome</keyword>
<dbReference type="InterPro" id="IPR045749">
    <property type="entry name" value="DUF6090"/>
</dbReference>
<dbReference type="AlphaFoldDB" id="A0A506PG52"/>
<dbReference type="EMBL" id="VHIQ01000005">
    <property type="protein sequence ID" value="TPV32833.1"/>
    <property type="molecule type" value="Genomic_DNA"/>
</dbReference>
<evidence type="ECO:0000313" key="2">
    <source>
        <dbReference type="EMBL" id="TPV32833.1"/>
    </source>
</evidence>
<dbReference type="Pfam" id="PF19578">
    <property type="entry name" value="DUF6090"/>
    <property type="match status" value="1"/>
</dbReference>
<dbReference type="RefSeq" id="WP_140990580.1">
    <property type="nucleotide sequence ID" value="NZ_VHIQ01000005.1"/>
</dbReference>
<accession>A0A506PG52</accession>
<proteinExistence type="predicted"/>
<dbReference type="Proteomes" id="UP000317332">
    <property type="component" value="Unassembled WGS sequence"/>
</dbReference>